<gene>
    <name evidence="1" type="ORF">OZ911_10465</name>
</gene>
<protein>
    <submittedName>
        <fullName evidence="1">TonB-dependent receptor</fullName>
    </submittedName>
</protein>
<evidence type="ECO:0000313" key="1">
    <source>
        <dbReference type="EMBL" id="WAP65784.1"/>
    </source>
</evidence>
<reference evidence="1" key="1">
    <citation type="journal article" date="2024" name="Int. J. Syst. Evol. Microbiol.">
        <title>Pseudomonas fortuita sp. nov., isolated from the endosphere of a wild yam.</title>
        <authorList>
            <person name="Carlier A."/>
            <person name="Beaumel M."/>
            <person name="Moreau S."/>
            <person name="Acar T."/>
            <person name="Sana T.G."/>
            <person name="Cnockaert M."/>
            <person name="Vandamme P."/>
        </authorList>
    </citation>
    <scope>NUCLEOTIDE SEQUENCE</scope>
    <source>
        <strain evidence="1">GMI12077</strain>
    </source>
</reference>
<sequence length="815" mass="88126">MPHHNPLASAIALTIAGLAVPAFAAEPADRLDTVVVVGTHRSDVTALQSAAPVDVLSGEKLQETGASDLSAALTALSPSFSFPQSPQGAFAGSIAQGASLRGLASDQVLVLVNGKRRHTSANVTRQGLVNARGAAAVDLSLIPLSAIERVEILRDGAAAQYGSDAIAGVINIVLKERDEGGNAGYRFGGYKKGDGLQRKLSGWKGFALPNDGFLTLAFDAGSQDPASDTRDDNRLFYPGSTRIDTPREQNNRYRNWRWGSGNVSDQYNFTANAEMGLSEGLSAYGFATYAHKNTDAENFFDPPTTLRNNYGSVALARYPDGRLPVTRYGLEDVAVTGGLRFEDQALGKFDLALNYGDNRVDSTDRDAINPSWGSASPSTIYTGRREADQTNLTLDWTRDFANDWLFKPLTVSAGLAWRQEHYDLSEGDAAGWSNGPLFNTIDPITGRRIPGYYSGITQVDAVSLDRRVIGAYFDVEAQLTEKFQAGVAVRSEHYSDFGDTTNGKLSLRYDFTPQIAARASASTGYRAPSLVQSGLSSFSVQVVEQPPGSGNWVEVQQRTLRADSPEAALLGGKTLKPEESTNFSVGLVWRPLPNASVTLDAYRIDIDNRITLSDQLPASVVGPIFAGTPYANIQSAAFYTNIADTRTDGFELAGHYQLDAGRWGRVDFNGGYARNNTRITGLDDVGSIPGNQIIGRNTQGLIEDGTPEDKLTLSANWLYDGWSVTVAQRRYGEWKNRNAANPTLDQTFSPQWVTDLDVSYRFDLGLTLSAGAINLFDSHPDKLEGAQLYGVPKYSITSPEGAQGAFYYTSVSYDF</sequence>
<evidence type="ECO:0000313" key="2">
    <source>
        <dbReference type="Proteomes" id="UP001163982"/>
    </source>
</evidence>
<proteinExistence type="predicted"/>
<dbReference type="EMBL" id="CP114035">
    <property type="protein sequence ID" value="WAP65784.1"/>
    <property type="molecule type" value="Genomic_DNA"/>
</dbReference>
<accession>A0ACD4PCU3</accession>
<dbReference type="Proteomes" id="UP001163982">
    <property type="component" value="Chromosome"/>
</dbReference>
<keyword evidence="1" id="KW-0675">Receptor</keyword>
<organism evidence="1 2">
    <name type="scientific">Pseudomonas fortuita</name>
    <dbReference type="NCBI Taxonomy" id="3233375"/>
    <lineage>
        <taxon>Bacteria</taxon>
        <taxon>Pseudomonadati</taxon>
        <taxon>Pseudomonadota</taxon>
        <taxon>Gammaproteobacteria</taxon>
        <taxon>Pseudomonadales</taxon>
        <taxon>Pseudomonadaceae</taxon>
        <taxon>Pseudomonas</taxon>
    </lineage>
</organism>
<name>A0ACD4PCU3_9PSED</name>
<keyword evidence="2" id="KW-1185">Reference proteome</keyword>